<dbReference type="EMBL" id="AAUW01000022">
    <property type="protein sequence ID" value="EAV41295.1"/>
    <property type="molecule type" value="Genomic_DNA"/>
</dbReference>
<dbReference type="FunFam" id="3.40.50.300:FF:000421">
    <property type="entry name" value="Branched-chain amino acid ABC transporter ATP-binding protein"/>
    <property type="match status" value="1"/>
</dbReference>
<dbReference type="SMART" id="SM00382">
    <property type="entry name" value="AAA"/>
    <property type="match status" value="1"/>
</dbReference>
<dbReference type="CDD" id="cd03219">
    <property type="entry name" value="ABC_Mj1267_LivG_branched"/>
    <property type="match status" value="1"/>
</dbReference>
<evidence type="ECO:0000256" key="4">
    <source>
        <dbReference type="ARBA" id="ARBA00022840"/>
    </source>
</evidence>
<dbReference type="InterPro" id="IPR032823">
    <property type="entry name" value="BCA_ABC_TP_C"/>
</dbReference>
<evidence type="ECO:0000256" key="2">
    <source>
        <dbReference type="ARBA" id="ARBA00022448"/>
    </source>
</evidence>
<proteinExistence type="inferred from homology"/>
<dbReference type="PROSITE" id="PS50893">
    <property type="entry name" value="ABC_TRANSPORTER_2"/>
    <property type="match status" value="1"/>
</dbReference>
<accession>A0P1B0</accession>
<evidence type="ECO:0000256" key="3">
    <source>
        <dbReference type="ARBA" id="ARBA00022741"/>
    </source>
</evidence>
<keyword evidence="4 6" id="KW-0067">ATP-binding</keyword>
<dbReference type="PANTHER" id="PTHR45772">
    <property type="entry name" value="CONSERVED COMPONENT OF ABC TRANSPORTER FOR NATURAL AMINO ACIDS-RELATED"/>
    <property type="match status" value="1"/>
</dbReference>
<dbReference type="GO" id="GO:0005886">
    <property type="term" value="C:plasma membrane"/>
    <property type="evidence" value="ECO:0007669"/>
    <property type="project" value="TreeGrafter"/>
</dbReference>
<keyword evidence="2" id="KW-0813">Transport</keyword>
<evidence type="ECO:0000313" key="7">
    <source>
        <dbReference type="Proteomes" id="UP000004848"/>
    </source>
</evidence>
<dbReference type="Gene3D" id="3.40.50.300">
    <property type="entry name" value="P-loop containing nucleotide triphosphate hydrolases"/>
    <property type="match status" value="1"/>
</dbReference>
<evidence type="ECO:0000256" key="1">
    <source>
        <dbReference type="ARBA" id="ARBA00005417"/>
    </source>
</evidence>
<dbReference type="InterPro" id="IPR003593">
    <property type="entry name" value="AAA+_ATPase"/>
</dbReference>
<dbReference type="Pfam" id="PF00005">
    <property type="entry name" value="ABC_tran"/>
    <property type="match status" value="1"/>
</dbReference>
<evidence type="ECO:0000259" key="5">
    <source>
        <dbReference type="PROSITE" id="PS50893"/>
    </source>
</evidence>
<comment type="similarity">
    <text evidence="1">Belongs to the ABC transporter superfamily.</text>
</comment>
<dbReference type="GeneID" id="68849234"/>
<comment type="caution">
    <text evidence="6">The sequence shown here is derived from an EMBL/GenBank/DDBJ whole genome shotgun (WGS) entry which is preliminary data.</text>
</comment>
<dbReference type="Pfam" id="PF12399">
    <property type="entry name" value="BCA_ABC_TP_C"/>
    <property type="match status" value="1"/>
</dbReference>
<dbReference type="AlphaFoldDB" id="A0P1B0"/>
<reference evidence="6 7" key="1">
    <citation type="submission" date="2006-05" db="EMBL/GenBank/DDBJ databases">
        <authorList>
            <person name="King G."/>
            <person name="Ferriera S."/>
            <person name="Johnson J."/>
            <person name="Kravitz S."/>
            <person name="Beeson K."/>
            <person name="Sutton G."/>
            <person name="Rogers Y.-H."/>
            <person name="Friedman R."/>
            <person name="Frazier M."/>
            <person name="Venter J.C."/>
        </authorList>
    </citation>
    <scope>NUCLEOTIDE SEQUENCE [LARGE SCALE GENOMIC DNA]</scope>
    <source>
        <strain evidence="7">ATCC 25650 / DSM 13394 / JCM 20685 / NBRC 16684 / NCIMB 2208 / IAM 12614 / B1</strain>
    </source>
</reference>
<dbReference type="PANTHER" id="PTHR45772:SF9">
    <property type="entry name" value="CONSERVED COMPONENT OF ABC TRANSPORTER FOR NATURAL AMINO ACIDS"/>
    <property type="match status" value="1"/>
</dbReference>
<dbReference type="Proteomes" id="UP000004848">
    <property type="component" value="Unassembled WGS sequence"/>
</dbReference>
<dbReference type="PROSITE" id="PS00211">
    <property type="entry name" value="ABC_TRANSPORTER_1"/>
    <property type="match status" value="1"/>
</dbReference>
<dbReference type="InterPro" id="IPR003439">
    <property type="entry name" value="ABC_transporter-like_ATP-bd"/>
</dbReference>
<organism evidence="6 7">
    <name type="scientific">Roseibium aggregatum (strain ATCC 25650 / DSM 13394 / JCM 20685 / NBRC 16684 / NCIMB 2208 / IAM 12614 / B1)</name>
    <name type="common">Stappia aggregata</name>
    <dbReference type="NCBI Taxonomy" id="384765"/>
    <lineage>
        <taxon>Bacteria</taxon>
        <taxon>Pseudomonadati</taxon>
        <taxon>Pseudomonadota</taxon>
        <taxon>Alphaproteobacteria</taxon>
        <taxon>Hyphomicrobiales</taxon>
        <taxon>Stappiaceae</taxon>
        <taxon>Roseibium</taxon>
    </lineage>
</organism>
<sequence length="283" mass="30865">MIKDTKLTHGPYDLKQQQEKDVTSLIENGGFLLQAKDLTRSFGGFRAVDGMSLELKKGEMLGLIGPNGAGKTTMFNMLAGTLPPSSGEIRILGADVTTEGAHKRAGRKMGRSFQIPRPFPNMTVLENVLTGAQNQAGERLFDVCFRPGAVRRDEKAAQDKAHALLDFLLLSHLEDQPASVLSGGQRKLLELARILMADPEMILLDEPAAGVNPSLLEQIMDRIVALNEEHAKTILIIEHNMDMIAQLCSRVVVMATGKELTQGSPDEVIRDPDVIRAYLGDVA</sequence>
<name>A0P1B0_ROSAI</name>
<gene>
    <name evidence="6" type="ORF">SIAM614_29451</name>
</gene>
<protein>
    <submittedName>
        <fullName evidence="6">ABC transporter, ATP-binding protein</fullName>
    </submittedName>
</protein>
<feature type="domain" description="ABC transporter" evidence="5">
    <location>
        <begin position="33"/>
        <end position="281"/>
    </location>
</feature>
<dbReference type="GO" id="GO:0016887">
    <property type="term" value="F:ATP hydrolysis activity"/>
    <property type="evidence" value="ECO:0007669"/>
    <property type="project" value="InterPro"/>
</dbReference>
<dbReference type="eggNOG" id="COG0411">
    <property type="taxonomic scope" value="Bacteria"/>
</dbReference>
<dbReference type="InterPro" id="IPR027417">
    <property type="entry name" value="P-loop_NTPase"/>
</dbReference>
<keyword evidence="3" id="KW-0547">Nucleotide-binding</keyword>
<dbReference type="GO" id="GO:0005524">
    <property type="term" value="F:ATP binding"/>
    <property type="evidence" value="ECO:0007669"/>
    <property type="project" value="UniProtKB-KW"/>
</dbReference>
<dbReference type="InterPro" id="IPR051120">
    <property type="entry name" value="ABC_AA/LPS_Transport"/>
</dbReference>
<dbReference type="SUPFAM" id="SSF52540">
    <property type="entry name" value="P-loop containing nucleoside triphosphate hydrolases"/>
    <property type="match status" value="1"/>
</dbReference>
<dbReference type="RefSeq" id="WP_006938953.1">
    <property type="nucleotide sequence ID" value="NZ_AAUW01000022.1"/>
</dbReference>
<dbReference type="InterPro" id="IPR017871">
    <property type="entry name" value="ABC_transporter-like_CS"/>
</dbReference>
<evidence type="ECO:0000313" key="6">
    <source>
        <dbReference type="EMBL" id="EAV41295.1"/>
    </source>
</evidence>